<dbReference type="RefSeq" id="WP_139868075.1">
    <property type="nucleotide sequence ID" value="NZ_CP040949.1"/>
</dbReference>
<reference evidence="2 3" key="1">
    <citation type="journal article" date="2019" name="ISME J.">
        <title>Evolution in action: habitat transition from sediment to the pelagial leads to genome streamlining in Methylophilaceae.</title>
        <authorList>
            <person name="Salcher M."/>
            <person name="Schaefle D."/>
            <person name="Kaspar M."/>
            <person name="Neuenschwander S.M."/>
            <person name="Ghai R."/>
        </authorList>
    </citation>
    <scope>NUCLEOTIDE SEQUENCE [LARGE SCALE GENOMIC DNA]</scope>
    <source>
        <strain evidence="2 3">MMS-RVI-51</strain>
    </source>
</reference>
<evidence type="ECO:0000313" key="3">
    <source>
        <dbReference type="Proteomes" id="UP000314901"/>
    </source>
</evidence>
<dbReference type="GeneID" id="66285168"/>
<feature type="signal peptide" evidence="1">
    <location>
        <begin position="1"/>
        <end position="23"/>
    </location>
</feature>
<proteinExistence type="predicted"/>
<organism evidence="2 3">
    <name type="scientific">Candidatus Methylopumilus universalis</name>
    <dbReference type="NCBI Taxonomy" id="2588536"/>
    <lineage>
        <taxon>Bacteria</taxon>
        <taxon>Pseudomonadati</taxon>
        <taxon>Pseudomonadota</taxon>
        <taxon>Betaproteobacteria</taxon>
        <taxon>Nitrosomonadales</taxon>
        <taxon>Methylophilaceae</taxon>
        <taxon>Candidatus Methylopumilus</taxon>
    </lineage>
</organism>
<feature type="chain" id="PRO_5043331730" description="PorT family protein" evidence="1">
    <location>
        <begin position="24"/>
        <end position="234"/>
    </location>
</feature>
<dbReference type="Proteomes" id="UP000314901">
    <property type="component" value="Chromosome"/>
</dbReference>
<sequence>MINNLLKILVMFFGLGLLNHAEAARPMLTDDARIVDPKSCQLESWVRDSKHVTEYWALPACNVGENLEVTIGGSLEGQGGHSSFANELYQIKSILQPIALNQTGFSIVLGNGRDPKRTMNKAIQDWYLNVPMSYPYNDRLVIHTNLGVTHLTDEHKEKMNWGLSSEYNYNERIDLISEVFNQSSNSTFFQFGLRYWLIKNRAQIDTTYMNSFNRFGEDQSFSVGLRLLSLPFLP</sequence>
<accession>A0AAX1F0S2</accession>
<dbReference type="AlphaFoldDB" id="A0AAX1F0S2"/>
<name>A0AAX1F0S2_9PROT</name>
<keyword evidence="1" id="KW-0732">Signal</keyword>
<evidence type="ECO:0008006" key="4">
    <source>
        <dbReference type="Google" id="ProtNLM"/>
    </source>
</evidence>
<protein>
    <recommendedName>
        <fullName evidence="4">PorT family protein</fullName>
    </recommendedName>
</protein>
<dbReference type="EMBL" id="CP040953">
    <property type="protein sequence ID" value="QDC41339.1"/>
    <property type="molecule type" value="Genomic_DNA"/>
</dbReference>
<dbReference type="KEGG" id="muv:FIT94_04630"/>
<evidence type="ECO:0000256" key="1">
    <source>
        <dbReference type="SAM" id="SignalP"/>
    </source>
</evidence>
<gene>
    <name evidence="2" type="ORF">FIT94_04630</name>
</gene>
<evidence type="ECO:0000313" key="2">
    <source>
        <dbReference type="EMBL" id="QDC41339.1"/>
    </source>
</evidence>